<proteinExistence type="predicted"/>
<accession>A0A445AGJ6</accession>
<dbReference type="EMBL" id="SDMP01000012">
    <property type="protein sequence ID" value="RYR25559.1"/>
    <property type="molecule type" value="Genomic_DNA"/>
</dbReference>
<comment type="caution">
    <text evidence="2">The sequence shown here is derived from an EMBL/GenBank/DDBJ whole genome shotgun (WGS) entry which is preliminary data.</text>
</comment>
<sequence>MGLLRNNEAEADYYTSYGFPIMQTQVQALERSDATVYTREVFYLFRSLLLKASTVIIVDWRENSCSVNYDVRKYCELTQKWVVSYWPDSRYNHRNCRRGDDHNQMESGDGGGLEDDDDWSSQTSEEGIDQMDFDVTTIIRKASIISCYCLALDEKWI</sequence>
<evidence type="ECO:0000313" key="3">
    <source>
        <dbReference type="Proteomes" id="UP000289738"/>
    </source>
</evidence>
<dbReference type="AlphaFoldDB" id="A0A445AGJ6"/>
<reference evidence="2 3" key="1">
    <citation type="submission" date="2019-01" db="EMBL/GenBank/DDBJ databases">
        <title>Sequencing of cultivated peanut Arachis hypogaea provides insights into genome evolution and oil improvement.</title>
        <authorList>
            <person name="Chen X."/>
        </authorList>
    </citation>
    <scope>NUCLEOTIDE SEQUENCE [LARGE SCALE GENOMIC DNA]</scope>
    <source>
        <strain evidence="3">cv. Fuhuasheng</strain>
        <tissue evidence="2">Leaves</tissue>
    </source>
</reference>
<name>A0A445AGJ6_ARAHY</name>
<keyword evidence="3" id="KW-1185">Reference proteome</keyword>
<protein>
    <submittedName>
        <fullName evidence="2">Uncharacterized protein</fullName>
    </submittedName>
</protein>
<evidence type="ECO:0000256" key="1">
    <source>
        <dbReference type="SAM" id="MobiDB-lite"/>
    </source>
</evidence>
<organism evidence="2 3">
    <name type="scientific">Arachis hypogaea</name>
    <name type="common">Peanut</name>
    <dbReference type="NCBI Taxonomy" id="3818"/>
    <lineage>
        <taxon>Eukaryota</taxon>
        <taxon>Viridiplantae</taxon>
        <taxon>Streptophyta</taxon>
        <taxon>Embryophyta</taxon>
        <taxon>Tracheophyta</taxon>
        <taxon>Spermatophyta</taxon>
        <taxon>Magnoliopsida</taxon>
        <taxon>eudicotyledons</taxon>
        <taxon>Gunneridae</taxon>
        <taxon>Pentapetalae</taxon>
        <taxon>rosids</taxon>
        <taxon>fabids</taxon>
        <taxon>Fabales</taxon>
        <taxon>Fabaceae</taxon>
        <taxon>Papilionoideae</taxon>
        <taxon>50 kb inversion clade</taxon>
        <taxon>dalbergioids sensu lato</taxon>
        <taxon>Dalbergieae</taxon>
        <taxon>Pterocarpus clade</taxon>
        <taxon>Arachis</taxon>
    </lineage>
</organism>
<gene>
    <name evidence="2" type="ORF">Ahy_B02g059366</name>
</gene>
<feature type="region of interest" description="Disordered" evidence="1">
    <location>
        <begin position="97"/>
        <end position="124"/>
    </location>
</feature>
<dbReference type="Proteomes" id="UP000289738">
    <property type="component" value="Chromosome B02"/>
</dbReference>
<evidence type="ECO:0000313" key="2">
    <source>
        <dbReference type="EMBL" id="RYR25559.1"/>
    </source>
</evidence>